<dbReference type="InterPro" id="IPR013783">
    <property type="entry name" value="Ig-like_fold"/>
</dbReference>
<feature type="region of interest" description="Disordered" evidence="3">
    <location>
        <begin position="350"/>
        <end position="383"/>
    </location>
</feature>
<dbReference type="SMART" id="SM00409">
    <property type="entry name" value="IG"/>
    <property type="match status" value="2"/>
</dbReference>
<keyword evidence="4" id="KW-1133">Transmembrane helix</keyword>
<protein>
    <submittedName>
        <fullName evidence="6">Semaphorin-5A like protein</fullName>
    </submittedName>
</protein>
<dbReference type="Gene3D" id="2.20.100.10">
    <property type="entry name" value="Thrombospondin type-1 (TSP1) repeat"/>
    <property type="match status" value="1"/>
</dbReference>
<sequence length="383" mass="43458">MPEVGLQKLVAALLPPLSTNVLKVAMMDTPCTKPEKMYFLPGHYHSIESRALSTKGWSNWMPWECSASCGGGYGTRSRICFDPDVCKGPEEEKGRCNTQPCPKSQEEDNEKTLADIRKHLMSIHQNFQLQKGESITIPCKGSLKNTIDKLYPNSKVTWLMNGDEIYSGYKRKIVNENQDLQIKGAMPEDSGVFTCVLRLTPKSLVTVSLSTVTVQNDKPDMFVEVGSSFSLFCNGIILSRVFSTKLVQKWFHNSTFIREFKDSKDENELYFESSDYSDSGVWMCKIVEINSQSRSRAREWVTNVIRVQVINPPPLVMRLLPYVVGFSAGIILIIVFGCLYLIRAKKKLKKKLEKETNKDKKKEKATDPKKSKKGKKSKEKSRK</sequence>
<evidence type="ECO:0000313" key="6">
    <source>
        <dbReference type="EMBL" id="KAF8777422.1"/>
    </source>
</evidence>
<dbReference type="InterPro" id="IPR036179">
    <property type="entry name" value="Ig-like_dom_sf"/>
</dbReference>
<dbReference type="InterPro" id="IPR036383">
    <property type="entry name" value="TSP1_rpt_sf"/>
</dbReference>
<dbReference type="Pfam" id="PF07679">
    <property type="entry name" value="I-set"/>
    <property type="match status" value="1"/>
</dbReference>
<gene>
    <name evidence="6" type="ORF">HNY73_014287</name>
</gene>
<evidence type="ECO:0000259" key="5">
    <source>
        <dbReference type="PROSITE" id="PS50835"/>
    </source>
</evidence>
<evidence type="ECO:0000256" key="1">
    <source>
        <dbReference type="ARBA" id="ARBA00022737"/>
    </source>
</evidence>
<dbReference type="Pfam" id="PF00090">
    <property type="entry name" value="TSP_1"/>
    <property type="match status" value="1"/>
</dbReference>
<dbReference type="InterPro" id="IPR013098">
    <property type="entry name" value="Ig_I-set"/>
</dbReference>
<proteinExistence type="predicted"/>
<keyword evidence="2" id="KW-1015">Disulfide bond</keyword>
<keyword evidence="1" id="KW-0677">Repeat</keyword>
<feature type="compositionally biased region" description="Basic and acidic residues" evidence="3">
    <location>
        <begin position="352"/>
        <end position="369"/>
    </location>
</feature>
<keyword evidence="7" id="KW-1185">Reference proteome</keyword>
<dbReference type="InterPro" id="IPR000884">
    <property type="entry name" value="TSP1_rpt"/>
</dbReference>
<dbReference type="PANTHER" id="PTHR22906">
    <property type="entry name" value="PROPERDIN"/>
    <property type="match status" value="1"/>
</dbReference>
<reference evidence="6" key="1">
    <citation type="journal article" date="2020" name="bioRxiv">
        <title>Chromosome-level reference genome of the European wasp spider Argiope bruennichi: a resource for studies on range expansion and evolutionary adaptation.</title>
        <authorList>
            <person name="Sheffer M.M."/>
            <person name="Hoppe A."/>
            <person name="Krehenwinkel H."/>
            <person name="Uhl G."/>
            <person name="Kuss A.W."/>
            <person name="Jensen L."/>
            <person name="Jensen C."/>
            <person name="Gillespie R.G."/>
            <person name="Hoff K.J."/>
            <person name="Prost S."/>
        </authorList>
    </citation>
    <scope>NUCLEOTIDE SEQUENCE</scope>
</reference>
<dbReference type="SMART" id="SM00209">
    <property type="entry name" value="TSP1"/>
    <property type="match status" value="1"/>
</dbReference>
<comment type="caution">
    <text evidence="6">The sequence shown here is derived from an EMBL/GenBank/DDBJ whole genome shotgun (WGS) entry which is preliminary data.</text>
</comment>
<name>A0A8T0ENH4_ARGBR</name>
<keyword evidence="4" id="KW-0472">Membrane</keyword>
<feature type="transmembrane region" description="Helical" evidence="4">
    <location>
        <begin position="319"/>
        <end position="342"/>
    </location>
</feature>
<dbReference type="PROSITE" id="PS50835">
    <property type="entry name" value="IG_LIKE"/>
    <property type="match status" value="2"/>
</dbReference>
<feature type="domain" description="Ig-like" evidence="5">
    <location>
        <begin position="102"/>
        <end position="208"/>
    </location>
</feature>
<evidence type="ECO:0000256" key="3">
    <source>
        <dbReference type="SAM" id="MobiDB-lite"/>
    </source>
</evidence>
<dbReference type="EMBL" id="JABXBU010002072">
    <property type="protein sequence ID" value="KAF8777422.1"/>
    <property type="molecule type" value="Genomic_DNA"/>
</dbReference>
<dbReference type="InterPro" id="IPR052065">
    <property type="entry name" value="Compl_asym_regulator"/>
</dbReference>
<dbReference type="SUPFAM" id="SSF48726">
    <property type="entry name" value="Immunoglobulin"/>
    <property type="match status" value="2"/>
</dbReference>
<dbReference type="Proteomes" id="UP000807504">
    <property type="component" value="Unassembled WGS sequence"/>
</dbReference>
<dbReference type="AlphaFoldDB" id="A0A8T0ENH4"/>
<reference evidence="6" key="2">
    <citation type="submission" date="2020-06" db="EMBL/GenBank/DDBJ databases">
        <authorList>
            <person name="Sheffer M."/>
        </authorList>
    </citation>
    <scope>NUCLEOTIDE SEQUENCE</scope>
</reference>
<organism evidence="6 7">
    <name type="scientific">Argiope bruennichi</name>
    <name type="common">Wasp spider</name>
    <name type="synonym">Aranea bruennichi</name>
    <dbReference type="NCBI Taxonomy" id="94029"/>
    <lineage>
        <taxon>Eukaryota</taxon>
        <taxon>Metazoa</taxon>
        <taxon>Ecdysozoa</taxon>
        <taxon>Arthropoda</taxon>
        <taxon>Chelicerata</taxon>
        <taxon>Arachnida</taxon>
        <taxon>Araneae</taxon>
        <taxon>Araneomorphae</taxon>
        <taxon>Entelegynae</taxon>
        <taxon>Araneoidea</taxon>
        <taxon>Araneidae</taxon>
        <taxon>Argiope</taxon>
    </lineage>
</organism>
<dbReference type="PROSITE" id="PS50092">
    <property type="entry name" value="TSP1"/>
    <property type="match status" value="1"/>
</dbReference>
<accession>A0A8T0ENH4</accession>
<dbReference type="InterPro" id="IPR007110">
    <property type="entry name" value="Ig-like_dom"/>
</dbReference>
<dbReference type="PANTHER" id="PTHR22906:SF21">
    <property type="entry name" value="SEMA DOMAIN-CONTAINING PROTEIN"/>
    <property type="match status" value="1"/>
</dbReference>
<feature type="compositionally biased region" description="Basic residues" evidence="3">
    <location>
        <begin position="370"/>
        <end position="383"/>
    </location>
</feature>
<dbReference type="Gene3D" id="2.60.40.10">
    <property type="entry name" value="Immunoglobulins"/>
    <property type="match status" value="1"/>
</dbReference>
<evidence type="ECO:0000256" key="2">
    <source>
        <dbReference type="ARBA" id="ARBA00023157"/>
    </source>
</evidence>
<keyword evidence="4" id="KW-0812">Transmembrane</keyword>
<dbReference type="InterPro" id="IPR003599">
    <property type="entry name" value="Ig_sub"/>
</dbReference>
<evidence type="ECO:0000256" key="4">
    <source>
        <dbReference type="SAM" id="Phobius"/>
    </source>
</evidence>
<feature type="domain" description="Ig-like" evidence="5">
    <location>
        <begin position="210"/>
        <end position="302"/>
    </location>
</feature>
<dbReference type="SUPFAM" id="SSF82895">
    <property type="entry name" value="TSP-1 type 1 repeat"/>
    <property type="match status" value="1"/>
</dbReference>
<evidence type="ECO:0000313" key="7">
    <source>
        <dbReference type="Proteomes" id="UP000807504"/>
    </source>
</evidence>